<dbReference type="InterPro" id="IPR052918">
    <property type="entry name" value="Motility_Chemotaxis_Reg"/>
</dbReference>
<proteinExistence type="predicted"/>
<evidence type="ECO:0000313" key="2">
    <source>
        <dbReference type="Proteomes" id="UP000830401"/>
    </source>
</evidence>
<dbReference type="PANTHER" id="PTHR35580:SF1">
    <property type="entry name" value="PHYTASE-LIKE DOMAIN-CONTAINING PROTEIN"/>
    <property type="match status" value="1"/>
</dbReference>
<keyword evidence="2" id="KW-1185">Reference proteome</keyword>
<name>A0ABY4GF90_9BACT</name>
<protein>
    <submittedName>
        <fullName evidence="1">Uncharacterized protein</fullName>
    </submittedName>
</protein>
<dbReference type="PANTHER" id="PTHR35580">
    <property type="entry name" value="CELL SURFACE GLYCOPROTEIN (S-LAYER PROTEIN)-LIKE PROTEIN"/>
    <property type="match status" value="1"/>
</dbReference>
<organism evidence="1 2">
    <name type="scientific">Hymenobacter volaticus</name>
    <dbReference type="NCBI Taxonomy" id="2932254"/>
    <lineage>
        <taxon>Bacteria</taxon>
        <taxon>Pseudomonadati</taxon>
        <taxon>Bacteroidota</taxon>
        <taxon>Cytophagia</taxon>
        <taxon>Cytophagales</taxon>
        <taxon>Hymenobacteraceae</taxon>
        <taxon>Hymenobacter</taxon>
    </lineage>
</organism>
<gene>
    <name evidence="1" type="ORF">MUN86_28350</name>
</gene>
<dbReference type="Proteomes" id="UP000830401">
    <property type="component" value="Plasmid unnamed5"/>
</dbReference>
<reference evidence="1" key="1">
    <citation type="submission" date="2022-04" db="EMBL/GenBank/DDBJ databases">
        <title>Hymenobacter sp. isolated from the air.</title>
        <authorList>
            <person name="Won M."/>
            <person name="Lee C.-M."/>
            <person name="Woen H.-Y."/>
            <person name="Kwon S.-W."/>
        </authorList>
    </citation>
    <scope>NUCLEOTIDE SEQUENCE</scope>
    <source>
        <strain evidence="1">5420S-77</strain>
        <plasmid evidence="1">unnamed5</plasmid>
    </source>
</reference>
<sequence length="158" mass="16975">MDRVAGMRVTSRQVYVTGFFNHTADFGDTHLRSAGQDDVFVTKLADHDSTSRFVWTLQAGSPGADQATAIGVQGTNIYVAGDFEQTARFGSLNLTSGEGADIFISKVEDRGPNARFVWAQRAGGAQGTDRVSALAVQGNRVYIAGHMGAAARTLDRRY</sequence>
<dbReference type="EMBL" id="CP095066">
    <property type="protein sequence ID" value="UOQ69554.1"/>
    <property type="molecule type" value="Genomic_DNA"/>
</dbReference>
<evidence type="ECO:0000313" key="1">
    <source>
        <dbReference type="EMBL" id="UOQ69554.1"/>
    </source>
</evidence>
<accession>A0ABY4GF90</accession>
<geneLocation type="plasmid" evidence="1 2">
    <name>unnamed5</name>
</geneLocation>
<keyword evidence="1" id="KW-0614">Plasmid</keyword>